<evidence type="ECO:0000313" key="3">
    <source>
        <dbReference type="Proteomes" id="UP001470230"/>
    </source>
</evidence>
<keyword evidence="1" id="KW-0472">Membrane</keyword>
<evidence type="ECO:0000256" key="1">
    <source>
        <dbReference type="SAM" id="Phobius"/>
    </source>
</evidence>
<reference evidence="2 3" key="1">
    <citation type="submission" date="2024-04" db="EMBL/GenBank/DDBJ databases">
        <title>Tritrichomonas musculus Genome.</title>
        <authorList>
            <person name="Alves-Ferreira E."/>
            <person name="Grigg M."/>
            <person name="Lorenzi H."/>
            <person name="Galac M."/>
        </authorList>
    </citation>
    <scope>NUCLEOTIDE SEQUENCE [LARGE SCALE GENOMIC DNA]</scope>
    <source>
        <strain evidence="2 3">EAF2021</strain>
    </source>
</reference>
<dbReference type="Proteomes" id="UP001470230">
    <property type="component" value="Unassembled WGS sequence"/>
</dbReference>
<feature type="transmembrane region" description="Helical" evidence="1">
    <location>
        <begin position="170"/>
        <end position="194"/>
    </location>
</feature>
<keyword evidence="1" id="KW-1133">Transmembrane helix</keyword>
<organism evidence="2 3">
    <name type="scientific">Tritrichomonas musculus</name>
    <dbReference type="NCBI Taxonomy" id="1915356"/>
    <lineage>
        <taxon>Eukaryota</taxon>
        <taxon>Metamonada</taxon>
        <taxon>Parabasalia</taxon>
        <taxon>Tritrichomonadida</taxon>
        <taxon>Tritrichomonadidae</taxon>
        <taxon>Tritrichomonas</taxon>
    </lineage>
</organism>
<dbReference type="EMBL" id="JAPFFF010000012">
    <property type="protein sequence ID" value="KAK8875422.1"/>
    <property type="molecule type" value="Genomic_DNA"/>
</dbReference>
<sequence length="283" mass="33096">MRTYDILILGIETKIGQKIYSLLEQDYSFLSIAVPLSKYSQSIRFPQNQVKINLSSKSSIESIVSSFNLIVAFDKRKQYNELKKEAKESFLDVSTFSLQMIIEIFKQKIPINSIDSKYELNVQASRSNIFKFIFYPKSDFLPVFSDKSYKVKIKEIDPFSNFNLVFSTHILALLFVLFGALFKPFIFLLQLLGLAPNIPFNEKSTLKHSITIQWKAKKNPNSKQIELIKYFIDPNQDENEVMSDYFRLKLINKLCLNSLSNSYESKSIIWKQYTNTIHRKRQK</sequence>
<accession>A0ABR2JE70</accession>
<name>A0ABR2JE70_9EUKA</name>
<proteinExistence type="predicted"/>
<comment type="caution">
    <text evidence="2">The sequence shown here is derived from an EMBL/GenBank/DDBJ whole genome shotgun (WGS) entry which is preliminary data.</text>
</comment>
<keyword evidence="3" id="KW-1185">Reference proteome</keyword>
<evidence type="ECO:0000313" key="2">
    <source>
        <dbReference type="EMBL" id="KAK8875422.1"/>
    </source>
</evidence>
<protein>
    <submittedName>
        <fullName evidence="2">Uncharacterized protein</fullName>
    </submittedName>
</protein>
<keyword evidence="1" id="KW-0812">Transmembrane</keyword>
<gene>
    <name evidence="2" type="ORF">M9Y10_005587</name>
</gene>